<accession>A0ABX4RD76</accession>
<protein>
    <submittedName>
        <fullName evidence="1">Uncharacterized protein</fullName>
    </submittedName>
</protein>
<proteinExistence type="predicted"/>
<dbReference type="Proteomes" id="UP000233365">
    <property type="component" value="Unassembled WGS sequence"/>
</dbReference>
<sequence length="68" mass="7921">MNGRSKFIFANADVKPLVANANRLGVMSPWFHKHQRSHSNRTNWFPAFHGGGKIMINIVENAYHFYYQ</sequence>
<comment type="caution">
    <text evidence="1">The sequence shown here is derived from an EMBL/GenBank/DDBJ whole genome shotgun (WGS) entry which is preliminary data.</text>
</comment>
<evidence type="ECO:0000313" key="2">
    <source>
        <dbReference type="Proteomes" id="UP000233365"/>
    </source>
</evidence>
<keyword evidence="2" id="KW-1185">Reference proteome</keyword>
<name>A0ABX4RD76_9PROT</name>
<organism evidence="1 2">
    <name type="scientific">Thalassospira povalilytica</name>
    <dbReference type="NCBI Taxonomy" id="732237"/>
    <lineage>
        <taxon>Bacteria</taxon>
        <taxon>Pseudomonadati</taxon>
        <taxon>Pseudomonadota</taxon>
        <taxon>Alphaproteobacteria</taxon>
        <taxon>Rhodospirillales</taxon>
        <taxon>Thalassospiraceae</taxon>
        <taxon>Thalassospira</taxon>
    </lineage>
</organism>
<gene>
    <name evidence="1" type="ORF">CU041_01660</name>
</gene>
<reference evidence="1 2" key="1">
    <citation type="submission" date="2017-11" db="EMBL/GenBank/DDBJ databases">
        <title>Biodiversity and function of Thalassospira species in the particle-attached aromatic-hydrocarbon-degrading consortia from the surface seawater of the China South Sea.</title>
        <authorList>
            <person name="Dong C."/>
            <person name="Liu R."/>
            <person name="Shao Z."/>
        </authorList>
    </citation>
    <scope>NUCLEOTIDE SEQUENCE [LARGE SCALE GENOMIC DNA]</scope>
    <source>
        <strain evidence="1 2">139Z-12</strain>
    </source>
</reference>
<evidence type="ECO:0000313" key="1">
    <source>
        <dbReference type="EMBL" id="PKR52340.1"/>
    </source>
</evidence>
<dbReference type="EMBL" id="PGTS01000001">
    <property type="protein sequence ID" value="PKR52340.1"/>
    <property type="molecule type" value="Genomic_DNA"/>
</dbReference>